<accession>A0A1W6L5Z0</accession>
<dbReference type="SUPFAM" id="SSF56935">
    <property type="entry name" value="Porins"/>
    <property type="match status" value="1"/>
</dbReference>
<gene>
    <name evidence="1" type="ORF">A4W93_06270</name>
</gene>
<evidence type="ECO:0000313" key="1">
    <source>
        <dbReference type="EMBL" id="ARN19548.1"/>
    </source>
</evidence>
<organism evidence="1 2">
    <name type="scientific">Piscinibacter gummiphilus</name>
    <dbReference type="NCBI Taxonomy" id="946333"/>
    <lineage>
        <taxon>Bacteria</taxon>
        <taxon>Pseudomonadati</taxon>
        <taxon>Pseudomonadota</taxon>
        <taxon>Betaproteobacteria</taxon>
        <taxon>Burkholderiales</taxon>
        <taxon>Sphaerotilaceae</taxon>
        <taxon>Piscinibacter</taxon>
    </lineage>
</organism>
<dbReference type="Proteomes" id="UP000193427">
    <property type="component" value="Chromosome"/>
</dbReference>
<keyword evidence="2" id="KW-1185">Reference proteome</keyword>
<dbReference type="RefSeq" id="WP_085749809.1">
    <property type="nucleotide sequence ID" value="NZ_BSPR01000002.1"/>
</dbReference>
<name>A0A1W6L5Z0_9BURK</name>
<dbReference type="KEGG" id="rgu:A4W93_06270"/>
<evidence type="ECO:0000313" key="2">
    <source>
        <dbReference type="Proteomes" id="UP000193427"/>
    </source>
</evidence>
<protein>
    <submittedName>
        <fullName evidence="1">Uncharacterized protein</fullName>
    </submittedName>
</protein>
<dbReference type="EMBL" id="CP015118">
    <property type="protein sequence ID" value="ARN19548.1"/>
    <property type="molecule type" value="Genomic_DNA"/>
</dbReference>
<reference evidence="1 2" key="1">
    <citation type="submission" date="2016-04" db="EMBL/GenBank/DDBJ databases">
        <title>Complete genome sequence of natural rubber-degrading, novel Gram-negative bacterium, Rhizobacter gummiphilus strain NS21.</title>
        <authorList>
            <person name="Tabata M."/>
            <person name="Kasai D."/>
            <person name="Fukuda M."/>
        </authorList>
    </citation>
    <scope>NUCLEOTIDE SEQUENCE [LARGE SCALE GENOMIC DNA]</scope>
    <source>
        <strain evidence="1 2">NS21</strain>
    </source>
</reference>
<dbReference type="OrthoDB" id="9149087at2"/>
<proteinExistence type="predicted"/>
<dbReference type="STRING" id="946333.A4W93_06270"/>
<dbReference type="AlphaFoldDB" id="A0A1W6L5Z0"/>
<sequence>MTLRRPLPRLLPLAAAALLASTPGWSAAETSPWYVGISQGFTADTNVFRVPDSFGKSKDIISSTGLLAGVDQPFSRMRLGAKAAVNWNNFVNNKQLNNTSHDVLATLEGSTVERLSGDLMLYDRANLNRYDLSSAEGASTEKDVLHVTGGALRARVGLVTTWTLEGGYSFEQSTHSLDQFTNRDVRQGAVNLGIRLAPSDLWSVRLGVRRTDGTYPRFVSGSTGAVGDDFTRDDIDLSFTWVPTGNSRFDARLSNTKESHSVQEQRDSHGWTGLLGYDWTLTGKTRMRFQVARDSGAGRSDSDLGLITESSDTQVRDSLLWKTTWDATSKISVNSALGYSRRKLDNAFSQSGGGATATQTSTARDRLTTVGLNASYEALRNLRFVCGVYYEKRSVDGDNNAGTTYPYDVTTGMCNVALTLR</sequence>